<dbReference type="AlphaFoldDB" id="A0AAV4T453"/>
<comment type="caution">
    <text evidence="2">The sequence shown here is derived from an EMBL/GenBank/DDBJ whole genome shotgun (WGS) entry which is preliminary data.</text>
</comment>
<reference evidence="2 3" key="1">
    <citation type="submission" date="2021-06" db="EMBL/GenBank/DDBJ databases">
        <title>Caerostris extrusa draft genome.</title>
        <authorList>
            <person name="Kono N."/>
            <person name="Arakawa K."/>
        </authorList>
    </citation>
    <scope>NUCLEOTIDE SEQUENCE [LARGE SCALE GENOMIC DNA]</scope>
</reference>
<evidence type="ECO:0000313" key="2">
    <source>
        <dbReference type="EMBL" id="GIY39647.1"/>
    </source>
</evidence>
<evidence type="ECO:0000256" key="1">
    <source>
        <dbReference type="SAM" id="MobiDB-lite"/>
    </source>
</evidence>
<feature type="region of interest" description="Disordered" evidence="1">
    <location>
        <begin position="48"/>
        <end position="78"/>
    </location>
</feature>
<dbReference type="EMBL" id="BPLR01010492">
    <property type="protein sequence ID" value="GIY39647.1"/>
    <property type="molecule type" value="Genomic_DNA"/>
</dbReference>
<proteinExistence type="predicted"/>
<organism evidence="2 3">
    <name type="scientific">Caerostris extrusa</name>
    <name type="common">Bark spider</name>
    <name type="synonym">Caerostris bankana</name>
    <dbReference type="NCBI Taxonomy" id="172846"/>
    <lineage>
        <taxon>Eukaryota</taxon>
        <taxon>Metazoa</taxon>
        <taxon>Ecdysozoa</taxon>
        <taxon>Arthropoda</taxon>
        <taxon>Chelicerata</taxon>
        <taxon>Arachnida</taxon>
        <taxon>Araneae</taxon>
        <taxon>Araneomorphae</taxon>
        <taxon>Entelegynae</taxon>
        <taxon>Araneoidea</taxon>
        <taxon>Araneidae</taxon>
        <taxon>Caerostris</taxon>
    </lineage>
</organism>
<name>A0AAV4T453_CAEEX</name>
<dbReference type="Proteomes" id="UP001054945">
    <property type="component" value="Unassembled WGS sequence"/>
</dbReference>
<protein>
    <submittedName>
        <fullName evidence="2">Uncharacterized protein</fullName>
    </submittedName>
</protein>
<gene>
    <name evidence="2" type="ORF">CEXT_159441</name>
</gene>
<accession>A0AAV4T453</accession>
<keyword evidence="3" id="KW-1185">Reference proteome</keyword>
<sequence length="78" mass="8545">MSAAKTSSSMSCQEPRKKVAPRCNALNKCDIVSTCDAIHVFHFGAKPSHSKHLSSAFSSMNPEPNELDYPSLTARRVH</sequence>
<evidence type="ECO:0000313" key="3">
    <source>
        <dbReference type="Proteomes" id="UP001054945"/>
    </source>
</evidence>